<dbReference type="InterPro" id="IPR036869">
    <property type="entry name" value="J_dom_sf"/>
</dbReference>
<evidence type="ECO:0000313" key="8">
    <source>
        <dbReference type="EMBL" id="KAI1241846.1"/>
    </source>
</evidence>
<comment type="subcellular location">
    <subcellularLocation>
        <location evidence="1">Mitochondrion inner membrane</location>
        <topology evidence="1">Single-pass membrane protein</topology>
    </subcellularLocation>
</comment>
<feature type="transmembrane region" description="Helical" evidence="6">
    <location>
        <begin position="43"/>
        <end position="67"/>
    </location>
</feature>
<keyword evidence="5 6" id="KW-0472">Membrane</keyword>
<keyword evidence="2" id="KW-0999">Mitochondrion inner membrane</keyword>
<dbReference type="PANTHER" id="PTHR12763:SF7">
    <property type="entry name" value="DNAJ HOMOLOG SUBFAMILY C MEMBER 15"/>
    <property type="match status" value="1"/>
</dbReference>
<evidence type="ECO:0000256" key="1">
    <source>
        <dbReference type="ARBA" id="ARBA00004434"/>
    </source>
</evidence>
<evidence type="ECO:0000313" key="7">
    <source>
        <dbReference type="EMBL" id="KAG0114858.1"/>
    </source>
</evidence>
<dbReference type="CDD" id="cd06257">
    <property type="entry name" value="DnaJ"/>
    <property type="match status" value="1"/>
</dbReference>
<reference evidence="8" key="3">
    <citation type="submission" date="2022-01" db="EMBL/GenBank/DDBJ databases">
        <authorList>
            <person name="Rubenstein D.R."/>
        </authorList>
    </citation>
    <scope>NUCLEOTIDE SEQUENCE</scope>
    <source>
        <strain evidence="8">SS15</strain>
        <tissue evidence="8">Liver</tissue>
    </source>
</reference>
<comment type="caution">
    <text evidence="7">The sequence shown here is derived from an EMBL/GenBank/DDBJ whole genome shotgun (WGS) entry which is preliminary data.</text>
</comment>
<sequence length="519" mass="57317">MASSSENSEFPLEKRIGKNTQLKAPDEESSCVFNSKVLAESRLIIITFTLARTMIALGLGVATVAFAGRYAFRIWKPLEQAITEAAKRISTSSLSSYYKGGFEQKMSRREASLILGVSPSAGKDKIRTAHRKIMILNHPDKADCHSNNALNVLKIPINASTLSHREDRQEPVQIQSTYMRYLLRIRGNCSDEEENGSFLFARFRNPEKQSMRGKESGFLNSNACSTWQAKDKGTDKALNRYSLHSTAGIYSAFGPEHVAVHKPGKMNVSDSQTLNSEDHGSQSILHKGLRTETPELGVLRSQVDARREIGPKAPIMKSHRSEKETKVLENEEDQFDDDSFGAAQYKCNHPVWQRDKPQLLAFPAGNVSLELMGMERPPGPFPDPLKHPGVTASVSAVPNHTPVLQKCQLQGQRTSLGEPKEEAGFDVTVDSTAVALIGNTPKILMKLNTNMLIKCRHPLVTVAPWQSALVVTCHIPSATRAPLRSYKHPAAIEDYHSLPLALYTTLSYAPRTKHAAASP</sequence>
<dbReference type="GO" id="GO:0001671">
    <property type="term" value="F:ATPase activator activity"/>
    <property type="evidence" value="ECO:0007669"/>
    <property type="project" value="TreeGrafter"/>
</dbReference>
<keyword evidence="4" id="KW-0496">Mitochondrion</keyword>
<accession>A0A835TRC6</accession>
<dbReference type="GO" id="GO:0030150">
    <property type="term" value="P:protein import into mitochondrial matrix"/>
    <property type="evidence" value="ECO:0007669"/>
    <property type="project" value="TreeGrafter"/>
</dbReference>
<reference evidence="8 9" key="2">
    <citation type="journal article" date="2021" name="J. Hered.">
        <title>Feather Gene Expression Elucidates the Developmental Basis of Plumage Iridescence in African Starlings.</title>
        <authorList>
            <person name="Rubenstein D.R."/>
            <person name="Corvelo A."/>
            <person name="MacManes M.D."/>
            <person name="Maia R."/>
            <person name="Narzisi G."/>
            <person name="Rousaki A."/>
            <person name="Vandenabeele P."/>
            <person name="Shawkey M.D."/>
            <person name="Solomon J."/>
        </authorList>
    </citation>
    <scope>NUCLEOTIDE SEQUENCE [LARGE SCALE GENOMIC DNA]</scope>
    <source>
        <strain evidence="8">SS15</strain>
    </source>
</reference>
<reference evidence="7" key="1">
    <citation type="submission" date="2020-10" db="EMBL/GenBank/DDBJ databases">
        <title>Feather gene expression reveals the developmental basis of iridescence in African starlings.</title>
        <authorList>
            <person name="Rubenstein D.R."/>
        </authorList>
    </citation>
    <scope>NUCLEOTIDE SEQUENCE</scope>
    <source>
        <strain evidence="7">SS15</strain>
        <tissue evidence="7">Liver</tissue>
    </source>
</reference>
<evidence type="ECO:0000256" key="6">
    <source>
        <dbReference type="SAM" id="Phobius"/>
    </source>
</evidence>
<gene>
    <name evidence="8" type="ORF">IHE44_0005348</name>
    <name evidence="7" type="ORF">IHE44_007096</name>
</gene>
<keyword evidence="3" id="KW-0813">Transport</keyword>
<dbReference type="PANTHER" id="PTHR12763">
    <property type="match status" value="1"/>
</dbReference>
<name>A0A835TRC6_9PASS</name>
<dbReference type="AlphaFoldDB" id="A0A835TRC6"/>
<dbReference type="Gene3D" id="1.10.287.110">
    <property type="entry name" value="DnaJ domain"/>
    <property type="match status" value="1"/>
</dbReference>
<keyword evidence="9" id="KW-1185">Reference proteome</keyword>
<keyword evidence="6" id="KW-1133">Transmembrane helix</keyword>
<evidence type="ECO:0000256" key="2">
    <source>
        <dbReference type="ARBA" id="ARBA00022792"/>
    </source>
</evidence>
<dbReference type="FunFam" id="1.10.287.110:FF:000001">
    <property type="entry name" value="Import inner membrane translocase subunit tim14"/>
    <property type="match status" value="1"/>
</dbReference>
<evidence type="ECO:0000256" key="3">
    <source>
        <dbReference type="ARBA" id="ARBA00023010"/>
    </source>
</evidence>
<evidence type="ECO:0000313" key="9">
    <source>
        <dbReference type="Proteomes" id="UP000618051"/>
    </source>
</evidence>
<evidence type="ECO:0000256" key="4">
    <source>
        <dbReference type="ARBA" id="ARBA00023128"/>
    </source>
</evidence>
<keyword evidence="3" id="KW-0653">Protein transport</keyword>
<dbReference type="SUPFAM" id="SSF46565">
    <property type="entry name" value="Chaperone J-domain"/>
    <property type="match status" value="1"/>
</dbReference>
<protein>
    <submittedName>
        <fullName evidence="7">Uncharacterized protein</fullName>
    </submittedName>
</protein>
<dbReference type="InterPro" id="IPR001623">
    <property type="entry name" value="DnaJ_domain"/>
</dbReference>
<dbReference type="Proteomes" id="UP000618051">
    <property type="component" value="Unassembled WGS sequence"/>
</dbReference>
<organism evidence="7">
    <name type="scientific">Lamprotornis superbus</name>
    <dbReference type="NCBI Taxonomy" id="245042"/>
    <lineage>
        <taxon>Eukaryota</taxon>
        <taxon>Metazoa</taxon>
        <taxon>Chordata</taxon>
        <taxon>Craniata</taxon>
        <taxon>Vertebrata</taxon>
        <taxon>Euteleostomi</taxon>
        <taxon>Archelosauria</taxon>
        <taxon>Archosauria</taxon>
        <taxon>Dinosauria</taxon>
        <taxon>Saurischia</taxon>
        <taxon>Theropoda</taxon>
        <taxon>Coelurosauria</taxon>
        <taxon>Aves</taxon>
        <taxon>Neognathae</taxon>
        <taxon>Neoaves</taxon>
        <taxon>Telluraves</taxon>
        <taxon>Australaves</taxon>
        <taxon>Passeriformes</taxon>
        <taxon>Sturnidae</taxon>
        <taxon>Lamprotornis</taxon>
    </lineage>
</organism>
<evidence type="ECO:0000256" key="5">
    <source>
        <dbReference type="ARBA" id="ARBA00023136"/>
    </source>
</evidence>
<proteinExistence type="predicted"/>
<dbReference type="GO" id="GO:0001405">
    <property type="term" value="C:PAM complex, Tim23 associated import motor"/>
    <property type="evidence" value="ECO:0007669"/>
    <property type="project" value="TreeGrafter"/>
</dbReference>
<keyword evidence="6" id="KW-0812">Transmembrane</keyword>
<dbReference type="EMBL" id="JADDUC010000256">
    <property type="protein sequence ID" value="KAG0114858.1"/>
    <property type="molecule type" value="Genomic_DNA"/>
</dbReference>
<dbReference type="EMBL" id="JADDUC020000002">
    <property type="protein sequence ID" value="KAI1241846.1"/>
    <property type="molecule type" value="Genomic_DNA"/>
</dbReference>
<keyword evidence="3" id="KW-0811">Translocation</keyword>
<dbReference type="OrthoDB" id="240298at2759"/>